<keyword evidence="1" id="KW-0812">Transmembrane</keyword>
<protein>
    <submittedName>
        <fullName evidence="2">Uncharacterized protein</fullName>
    </submittedName>
</protein>
<keyword evidence="1" id="KW-0472">Membrane</keyword>
<dbReference type="AlphaFoldDB" id="A0A9D4WUA8"/>
<comment type="caution">
    <text evidence="2">The sequence shown here is derived from an EMBL/GenBank/DDBJ whole genome shotgun (WGS) entry which is preliminary data.</text>
</comment>
<dbReference type="Gramene" id="Psat05G0485600-T1">
    <property type="protein sequence ID" value="KAI5409213.1"/>
    <property type="gene ID" value="KIW84_054856"/>
</dbReference>
<sequence length="387" mass="43929">MATFFFIINLTLTFAPISKPYFSTIYRAYIIYQALHFHSPRSKMAYSNSYILFLLGVSVILSSQVLAYNRPSESSLNYGEELDEQKGLDYVNAPKMNEELEAKKGMDYVNAPKIVSYEMPLEDTTYVAYEMPLEHTSSSSAEINDGGLDYIKVPRTDEVIEEHSKDVDYVKAPKNVAYEMPLEHTSYSDINDEKFDNQKVLDFVKSPKTAAYEMPPESPTYPEINANLDEALNDQKGEDSLSAQKIDKKFDEEKGVDSMDVSKIDEKDEKIVDSVDLVKAPKIDEKFDDNQKSIDSVESVNVPKIDEKFDDNQNGVDSVKASKIDEKLDDEKDVDSSKFSKIDETLNDQKGVDWVSFHARYPWIKKNSLTTGSRKLLLNHIANDQSA</sequence>
<reference evidence="2 3" key="1">
    <citation type="journal article" date="2022" name="Nat. Genet.">
        <title>Improved pea reference genome and pan-genome highlight genomic features and evolutionary characteristics.</title>
        <authorList>
            <person name="Yang T."/>
            <person name="Liu R."/>
            <person name="Luo Y."/>
            <person name="Hu S."/>
            <person name="Wang D."/>
            <person name="Wang C."/>
            <person name="Pandey M.K."/>
            <person name="Ge S."/>
            <person name="Xu Q."/>
            <person name="Li N."/>
            <person name="Li G."/>
            <person name="Huang Y."/>
            <person name="Saxena R.K."/>
            <person name="Ji Y."/>
            <person name="Li M."/>
            <person name="Yan X."/>
            <person name="He Y."/>
            <person name="Liu Y."/>
            <person name="Wang X."/>
            <person name="Xiang C."/>
            <person name="Varshney R.K."/>
            <person name="Ding H."/>
            <person name="Gao S."/>
            <person name="Zong X."/>
        </authorList>
    </citation>
    <scope>NUCLEOTIDE SEQUENCE [LARGE SCALE GENOMIC DNA]</scope>
    <source>
        <strain evidence="2 3">cv. Zhongwan 6</strain>
    </source>
</reference>
<evidence type="ECO:0000313" key="2">
    <source>
        <dbReference type="EMBL" id="KAI5409213.1"/>
    </source>
</evidence>
<name>A0A9D4WUA8_PEA</name>
<keyword evidence="3" id="KW-1185">Reference proteome</keyword>
<evidence type="ECO:0000256" key="1">
    <source>
        <dbReference type="SAM" id="Phobius"/>
    </source>
</evidence>
<keyword evidence="1" id="KW-1133">Transmembrane helix</keyword>
<organism evidence="2 3">
    <name type="scientific">Pisum sativum</name>
    <name type="common">Garden pea</name>
    <name type="synonym">Lathyrus oleraceus</name>
    <dbReference type="NCBI Taxonomy" id="3888"/>
    <lineage>
        <taxon>Eukaryota</taxon>
        <taxon>Viridiplantae</taxon>
        <taxon>Streptophyta</taxon>
        <taxon>Embryophyta</taxon>
        <taxon>Tracheophyta</taxon>
        <taxon>Spermatophyta</taxon>
        <taxon>Magnoliopsida</taxon>
        <taxon>eudicotyledons</taxon>
        <taxon>Gunneridae</taxon>
        <taxon>Pentapetalae</taxon>
        <taxon>rosids</taxon>
        <taxon>fabids</taxon>
        <taxon>Fabales</taxon>
        <taxon>Fabaceae</taxon>
        <taxon>Papilionoideae</taxon>
        <taxon>50 kb inversion clade</taxon>
        <taxon>NPAAA clade</taxon>
        <taxon>Hologalegina</taxon>
        <taxon>IRL clade</taxon>
        <taxon>Fabeae</taxon>
        <taxon>Lathyrus</taxon>
    </lineage>
</organism>
<dbReference type="EMBL" id="JAMSHJ010000005">
    <property type="protein sequence ID" value="KAI5409213.1"/>
    <property type="molecule type" value="Genomic_DNA"/>
</dbReference>
<gene>
    <name evidence="2" type="ORF">KIW84_054856</name>
</gene>
<accession>A0A9D4WUA8</accession>
<dbReference type="Proteomes" id="UP001058974">
    <property type="component" value="Chromosome 5"/>
</dbReference>
<evidence type="ECO:0000313" key="3">
    <source>
        <dbReference type="Proteomes" id="UP001058974"/>
    </source>
</evidence>
<feature type="transmembrane region" description="Helical" evidence="1">
    <location>
        <begin position="6"/>
        <end position="29"/>
    </location>
</feature>
<feature type="transmembrane region" description="Helical" evidence="1">
    <location>
        <begin position="50"/>
        <end position="68"/>
    </location>
</feature>
<proteinExistence type="predicted"/>